<keyword evidence="2" id="KW-0378">Hydrolase</keyword>
<evidence type="ECO:0000259" key="1">
    <source>
        <dbReference type="Pfam" id="PF12697"/>
    </source>
</evidence>
<sequence length="252" mass="27381">MSAPLDLSSTAMVLVHGSWHGAWCWKRVLPLLRGVGVETHAVTLTGVGERAHLLSPSVGIDTHIQDVIGLIEAEELQRVVLVGHSYAGNLITCVADRLQRSRPGLLRHLVYLDAGIPTPGSSWSTPHSSETVARRVAEGQASGGLSFPPPDASVFGLTGADRDWVNRRQTPQPFRLYQEPLSFDPALVWAIPHSFIDCTNPPLPTIDAARKRVRSEPGWTVHELATGHDPMVSAPRELAQLLLAIHHRSSQG</sequence>
<dbReference type="Proteomes" id="UP000545507">
    <property type="component" value="Unassembled WGS sequence"/>
</dbReference>
<reference evidence="2 3" key="1">
    <citation type="submission" date="2019-09" db="EMBL/GenBank/DDBJ databases">
        <title>Hydrogenophaga aromatica sp. nov., isolated from a para-xylene-degrading enrichment culture.</title>
        <authorList>
            <person name="Tancsics A."/>
            <person name="Banerjee S."/>
        </authorList>
    </citation>
    <scope>NUCLEOTIDE SEQUENCE [LARGE SCALE GENOMIC DNA]</scope>
    <source>
        <strain evidence="2 3">D2P1</strain>
    </source>
</reference>
<dbReference type="PANTHER" id="PTHR37017:SF11">
    <property type="entry name" value="ESTERASE_LIPASE_THIOESTERASE DOMAIN-CONTAINING PROTEIN"/>
    <property type="match status" value="1"/>
</dbReference>
<evidence type="ECO:0000313" key="3">
    <source>
        <dbReference type="Proteomes" id="UP000545507"/>
    </source>
</evidence>
<dbReference type="InterPro" id="IPR029058">
    <property type="entry name" value="AB_hydrolase_fold"/>
</dbReference>
<dbReference type="AlphaFoldDB" id="A0A7Y8GTR7"/>
<organism evidence="2 3">
    <name type="scientific">Hydrogenophaga aromaticivorans</name>
    <dbReference type="NCBI Taxonomy" id="2610898"/>
    <lineage>
        <taxon>Bacteria</taxon>
        <taxon>Pseudomonadati</taxon>
        <taxon>Pseudomonadota</taxon>
        <taxon>Betaproteobacteria</taxon>
        <taxon>Burkholderiales</taxon>
        <taxon>Comamonadaceae</taxon>
        <taxon>Hydrogenophaga</taxon>
    </lineage>
</organism>
<dbReference type="EMBL" id="VYGV01000006">
    <property type="protein sequence ID" value="NWF44662.1"/>
    <property type="molecule type" value="Genomic_DNA"/>
</dbReference>
<name>A0A7Y8GTR7_9BURK</name>
<dbReference type="InterPro" id="IPR000073">
    <property type="entry name" value="AB_hydrolase_1"/>
</dbReference>
<dbReference type="SUPFAM" id="SSF53474">
    <property type="entry name" value="alpha/beta-Hydrolases"/>
    <property type="match status" value="1"/>
</dbReference>
<dbReference type="Gene3D" id="3.40.50.1820">
    <property type="entry name" value="alpha/beta hydrolase"/>
    <property type="match status" value="1"/>
</dbReference>
<dbReference type="GO" id="GO:0016787">
    <property type="term" value="F:hydrolase activity"/>
    <property type="evidence" value="ECO:0007669"/>
    <property type="project" value="UniProtKB-KW"/>
</dbReference>
<dbReference type="PANTHER" id="PTHR37017">
    <property type="entry name" value="AB HYDROLASE-1 DOMAIN-CONTAINING PROTEIN-RELATED"/>
    <property type="match status" value="1"/>
</dbReference>
<comment type="caution">
    <text evidence="2">The sequence shown here is derived from an EMBL/GenBank/DDBJ whole genome shotgun (WGS) entry which is preliminary data.</text>
</comment>
<gene>
    <name evidence="2" type="ORF">F3K02_05260</name>
</gene>
<feature type="domain" description="AB hydrolase-1" evidence="1">
    <location>
        <begin position="12"/>
        <end position="240"/>
    </location>
</feature>
<dbReference type="RefSeq" id="WP_177134046.1">
    <property type="nucleotide sequence ID" value="NZ_VYGV01000006.1"/>
</dbReference>
<proteinExistence type="predicted"/>
<accession>A0A7Y8GTR7</accession>
<keyword evidence="3" id="KW-1185">Reference proteome</keyword>
<evidence type="ECO:0000313" key="2">
    <source>
        <dbReference type="EMBL" id="NWF44662.1"/>
    </source>
</evidence>
<dbReference type="InterPro" id="IPR052897">
    <property type="entry name" value="Sec-Metab_Biosynth_Hydrolase"/>
</dbReference>
<protein>
    <submittedName>
        <fullName evidence="2">Alpha/beta hydrolase</fullName>
    </submittedName>
</protein>
<dbReference type="Pfam" id="PF12697">
    <property type="entry name" value="Abhydrolase_6"/>
    <property type="match status" value="1"/>
</dbReference>